<comment type="caution">
    <text evidence="5">The sequence shown here is derived from an EMBL/GenBank/DDBJ whole genome shotgun (WGS) entry which is preliminary data.</text>
</comment>
<dbReference type="InterPro" id="IPR051164">
    <property type="entry name" value="NmrA-like_oxidored"/>
</dbReference>
<dbReference type="Pfam" id="PF05368">
    <property type="entry name" value="NmrA"/>
    <property type="match status" value="1"/>
</dbReference>
<dbReference type="PANTHER" id="PTHR42748">
    <property type="entry name" value="NITROGEN METABOLITE REPRESSION PROTEIN NMRA FAMILY MEMBER"/>
    <property type="match status" value="1"/>
</dbReference>
<dbReference type="Proteomes" id="UP001215280">
    <property type="component" value="Unassembled WGS sequence"/>
</dbReference>
<dbReference type="AlphaFoldDB" id="A0AAD7P2W1"/>
<gene>
    <name evidence="5" type="ORF">DFH07DRAFT_787453</name>
</gene>
<dbReference type="Gene3D" id="3.90.25.10">
    <property type="entry name" value="UDP-galactose 4-epimerase, domain 1"/>
    <property type="match status" value="1"/>
</dbReference>
<evidence type="ECO:0000256" key="1">
    <source>
        <dbReference type="ARBA" id="ARBA00006328"/>
    </source>
</evidence>
<name>A0AAD7P2W1_9AGAR</name>
<dbReference type="EMBL" id="JARJLG010000001">
    <property type="protein sequence ID" value="KAJ7785324.1"/>
    <property type="molecule type" value="Genomic_DNA"/>
</dbReference>
<evidence type="ECO:0000259" key="4">
    <source>
        <dbReference type="Pfam" id="PF05368"/>
    </source>
</evidence>
<dbReference type="InterPro" id="IPR008030">
    <property type="entry name" value="NmrA-like"/>
</dbReference>
<accession>A0AAD7P2W1</accession>
<reference evidence="5" key="1">
    <citation type="submission" date="2023-03" db="EMBL/GenBank/DDBJ databases">
        <title>Massive genome expansion in bonnet fungi (Mycena s.s.) driven by repeated elements and novel gene families across ecological guilds.</title>
        <authorList>
            <consortium name="Lawrence Berkeley National Laboratory"/>
            <person name="Harder C.B."/>
            <person name="Miyauchi S."/>
            <person name="Viragh M."/>
            <person name="Kuo A."/>
            <person name="Thoen E."/>
            <person name="Andreopoulos B."/>
            <person name="Lu D."/>
            <person name="Skrede I."/>
            <person name="Drula E."/>
            <person name="Henrissat B."/>
            <person name="Morin E."/>
            <person name="Kohler A."/>
            <person name="Barry K."/>
            <person name="LaButti K."/>
            <person name="Morin E."/>
            <person name="Salamov A."/>
            <person name="Lipzen A."/>
            <person name="Mereny Z."/>
            <person name="Hegedus B."/>
            <person name="Baldrian P."/>
            <person name="Stursova M."/>
            <person name="Weitz H."/>
            <person name="Taylor A."/>
            <person name="Grigoriev I.V."/>
            <person name="Nagy L.G."/>
            <person name="Martin F."/>
            <person name="Kauserud H."/>
        </authorList>
    </citation>
    <scope>NUCLEOTIDE SEQUENCE</scope>
    <source>
        <strain evidence="5">CBHHK188m</strain>
    </source>
</reference>
<protein>
    <submittedName>
        <fullName evidence="5">NAD(P)-binding protein</fullName>
    </submittedName>
</protein>
<organism evidence="5 6">
    <name type="scientific">Mycena maculata</name>
    <dbReference type="NCBI Taxonomy" id="230809"/>
    <lineage>
        <taxon>Eukaryota</taxon>
        <taxon>Fungi</taxon>
        <taxon>Dikarya</taxon>
        <taxon>Basidiomycota</taxon>
        <taxon>Agaricomycotina</taxon>
        <taxon>Agaricomycetes</taxon>
        <taxon>Agaricomycetidae</taxon>
        <taxon>Agaricales</taxon>
        <taxon>Marasmiineae</taxon>
        <taxon>Mycenaceae</taxon>
        <taxon>Mycena</taxon>
    </lineage>
</organism>
<evidence type="ECO:0000313" key="5">
    <source>
        <dbReference type="EMBL" id="KAJ7785324.1"/>
    </source>
</evidence>
<keyword evidence="3" id="KW-0560">Oxidoreductase</keyword>
<dbReference type="InterPro" id="IPR036291">
    <property type="entry name" value="NAD(P)-bd_dom_sf"/>
</dbReference>
<proteinExistence type="inferred from homology"/>
<dbReference type="SUPFAM" id="SSF51735">
    <property type="entry name" value="NAD(P)-binding Rossmann-fold domains"/>
    <property type="match status" value="1"/>
</dbReference>
<keyword evidence="2" id="KW-0521">NADP</keyword>
<sequence>MAISKEASTPLVVVVGITGKQGGSVVQALKASDQEYRICGLTRNVTKPMVNISLTADNEEGAHGAFQGADIIFVSYIKHELSEGKMLVDAAKFVGVKLFIWSGLESFKEFSDGRYPGVTFFESKAAVSAYARRVGIPLAVVVAGFYMPNIFDRLEFGLKRGPDEVYSFSLPAAQGTLVPFIDVEADYGRYGLALGAYVRTGRSISFEDIISQAAEVTGKKIVYNQINREAYIEPAANKEIGNLLTNMFEAFEHVGCYGTEKQTSEDILDRALKSWVAFLKENPPKFPA</sequence>
<dbReference type="GO" id="GO:0005634">
    <property type="term" value="C:nucleus"/>
    <property type="evidence" value="ECO:0007669"/>
    <property type="project" value="TreeGrafter"/>
</dbReference>
<dbReference type="Gene3D" id="3.40.50.720">
    <property type="entry name" value="NAD(P)-binding Rossmann-like Domain"/>
    <property type="match status" value="1"/>
</dbReference>
<evidence type="ECO:0000313" key="6">
    <source>
        <dbReference type="Proteomes" id="UP001215280"/>
    </source>
</evidence>
<keyword evidence="6" id="KW-1185">Reference proteome</keyword>
<comment type="similarity">
    <text evidence="1">Belongs to the NmrA-type oxidoreductase family.</text>
</comment>
<evidence type="ECO:0000256" key="2">
    <source>
        <dbReference type="ARBA" id="ARBA00022857"/>
    </source>
</evidence>
<feature type="domain" description="NmrA-like" evidence="4">
    <location>
        <begin position="11"/>
        <end position="265"/>
    </location>
</feature>
<dbReference type="GO" id="GO:0016491">
    <property type="term" value="F:oxidoreductase activity"/>
    <property type="evidence" value="ECO:0007669"/>
    <property type="project" value="UniProtKB-KW"/>
</dbReference>
<evidence type="ECO:0000256" key="3">
    <source>
        <dbReference type="ARBA" id="ARBA00023002"/>
    </source>
</evidence>
<dbReference type="PANTHER" id="PTHR42748:SF30">
    <property type="entry name" value="NMRA-LIKE DOMAIN-CONTAINING PROTEIN"/>
    <property type="match status" value="1"/>
</dbReference>